<evidence type="ECO:0000256" key="1">
    <source>
        <dbReference type="SAM" id="MobiDB-lite"/>
    </source>
</evidence>
<dbReference type="AlphaFoldDB" id="A0A7U5BF38"/>
<dbReference type="RefSeq" id="WP_044335458.1">
    <property type="nucleotide sequence ID" value="NZ_CP010836.1"/>
</dbReference>
<dbReference type="PROSITE" id="PS51257">
    <property type="entry name" value="PROKAR_LIPOPROTEIN"/>
    <property type="match status" value="1"/>
</dbReference>
<name>A0A7U5BF38_9SPHN</name>
<organism evidence="3 4">
    <name type="scientific">Sphingomonas hengshuiensis</name>
    <dbReference type="NCBI Taxonomy" id="1609977"/>
    <lineage>
        <taxon>Bacteria</taxon>
        <taxon>Pseudomonadati</taxon>
        <taxon>Pseudomonadota</taxon>
        <taxon>Alphaproteobacteria</taxon>
        <taxon>Sphingomonadales</taxon>
        <taxon>Sphingomonadaceae</taxon>
        <taxon>Sphingomonas</taxon>
    </lineage>
</organism>
<feature type="compositionally biased region" description="Low complexity" evidence="1">
    <location>
        <begin position="50"/>
        <end position="65"/>
    </location>
</feature>
<sequence length="88" mass="8547">MRPRLLPLAATALLALSACGGKAKNEAAEANETVAGDSNTMGEAVRDVDAANAAGAEAYPPAATASGTPESGSADTEGADANATEITD</sequence>
<keyword evidence="4" id="KW-1185">Reference proteome</keyword>
<feature type="region of interest" description="Disordered" evidence="1">
    <location>
        <begin position="22"/>
        <end position="88"/>
    </location>
</feature>
<dbReference type="KEGG" id="sphi:TS85_23285"/>
<gene>
    <name evidence="3" type="ORF">TS85_23285</name>
</gene>
<dbReference type="EMBL" id="CP010836">
    <property type="protein sequence ID" value="AJP74090.1"/>
    <property type="molecule type" value="Genomic_DNA"/>
</dbReference>
<feature type="chain" id="PRO_5030942562" description="Circumsporozoite protein" evidence="2">
    <location>
        <begin position="24"/>
        <end position="88"/>
    </location>
</feature>
<feature type="signal peptide" evidence="2">
    <location>
        <begin position="1"/>
        <end position="23"/>
    </location>
</feature>
<keyword evidence="2" id="KW-0732">Signal</keyword>
<evidence type="ECO:0000313" key="3">
    <source>
        <dbReference type="EMBL" id="AJP74090.1"/>
    </source>
</evidence>
<protein>
    <recommendedName>
        <fullName evidence="5">Circumsporozoite protein</fullName>
    </recommendedName>
</protein>
<reference evidence="3 4" key="2">
    <citation type="submission" date="2015-02" db="EMBL/GenBank/DDBJ databases">
        <title>The complete genome of Sphingomonas hengshuiensis sp. WHSC-8 isolated from soil of Hengshui Lake.</title>
        <authorList>
            <person name="Wei S."/>
            <person name="Guo J."/>
            <person name="Su C."/>
            <person name="Wu R."/>
            <person name="Zhang Z."/>
            <person name="Liang K."/>
            <person name="Li H."/>
            <person name="Wang T."/>
            <person name="Liu H."/>
            <person name="Zhang C."/>
            <person name="Li Z."/>
            <person name="Wang Q."/>
            <person name="Meng J."/>
        </authorList>
    </citation>
    <scope>NUCLEOTIDE SEQUENCE [LARGE SCALE GENOMIC DNA]</scope>
    <source>
        <strain evidence="3 4">WHSC-8</strain>
    </source>
</reference>
<dbReference type="Proteomes" id="UP000032300">
    <property type="component" value="Chromosome"/>
</dbReference>
<proteinExistence type="predicted"/>
<evidence type="ECO:0008006" key="5">
    <source>
        <dbReference type="Google" id="ProtNLM"/>
    </source>
</evidence>
<reference evidence="3 4" key="1">
    <citation type="journal article" date="2015" name="Int. J. Syst. Evol. Microbiol.">
        <title>Sphingomonas hengshuiensis sp. nov., isolated from lake wetland.</title>
        <authorList>
            <person name="Wei S."/>
            <person name="Wang T."/>
            <person name="Liu H."/>
            <person name="Zhang C."/>
            <person name="Guo J."/>
            <person name="Wang Q."/>
            <person name="Liang K."/>
            <person name="Zhang Z."/>
        </authorList>
    </citation>
    <scope>NUCLEOTIDE SEQUENCE [LARGE SCALE GENOMIC DNA]</scope>
    <source>
        <strain evidence="3 4">WHSC-8</strain>
    </source>
</reference>
<evidence type="ECO:0000313" key="4">
    <source>
        <dbReference type="Proteomes" id="UP000032300"/>
    </source>
</evidence>
<evidence type="ECO:0000256" key="2">
    <source>
        <dbReference type="SAM" id="SignalP"/>
    </source>
</evidence>
<accession>A0A7U5BF38</accession>